<feature type="compositionally biased region" description="Basic and acidic residues" evidence="1">
    <location>
        <begin position="57"/>
        <end position="66"/>
    </location>
</feature>
<organism evidence="2 3">
    <name type="scientific">Mesorhabditis spiculigera</name>
    <dbReference type="NCBI Taxonomy" id="96644"/>
    <lineage>
        <taxon>Eukaryota</taxon>
        <taxon>Metazoa</taxon>
        <taxon>Ecdysozoa</taxon>
        <taxon>Nematoda</taxon>
        <taxon>Chromadorea</taxon>
        <taxon>Rhabditida</taxon>
        <taxon>Rhabditina</taxon>
        <taxon>Rhabditomorpha</taxon>
        <taxon>Rhabditoidea</taxon>
        <taxon>Rhabditidae</taxon>
        <taxon>Mesorhabditinae</taxon>
        <taxon>Mesorhabditis</taxon>
    </lineage>
</organism>
<keyword evidence="3" id="KW-1185">Reference proteome</keyword>
<reference evidence="2" key="1">
    <citation type="submission" date="2023-06" db="EMBL/GenBank/DDBJ databases">
        <authorList>
            <person name="Delattre M."/>
        </authorList>
    </citation>
    <scope>NUCLEOTIDE SEQUENCE</scope>
    <source>
        <strain evidence="2">AF72</strain>
    </source>
</reference>
<evidence type="ECO:0000313" key="3">
    <source>
        <dbReference type="Proteomes" id="UP001177023"/>
    </source>
</evidence>
<feature type="region of interest" description="Disordered" evidence="1">
    <location>
        <begin position="53"/>
        <end position="109"/>
    </location>
</feature>
<gene>
    <name evidence="2" type="ORF">MSPICULIGERA_LOCUS24757</name>
</gene>
<name>A0AA36DII6_9BILA</name>
<evidence type="ECO:0000256" key="1">
    <source>
        <dbReference type="SAM" id="MobiDB-lite"/>
    </source>
</evidence>
<protein>
    <submittedName>
        <fullName evidence="2">Uncharacterized protein</fullName>
    </submittedName>
</protein>
<dbReference type="Proteomes" id="UP001177023">
    <property type="component" value="Unassembled WGS sequence"/>
</dbReference>
<feature type="non-terminal residue" evidence="2">
    <location>
        <position position="1"/>
    </location>
</feature>
<evidence type="ECO:0000313" key="2">
    <source>
        <dbReference type="EMBL" id="CAJ0586769.1"/>
    </source>
</evidence>
<sequence>MVIRVAVISLCFLNVATAQWWAEAKHFETTTLPELGPISTTPESSTKLEKILATQRPVEEKTDKATEASSSSSSSSSSSTTEGSTTEKVEEKPTEAVVVAESTTEAKPEPTTLKPIIKAEIRAVEKKTTVVVVPETTEAVPDASTTLKPTTVVAVTDVKVEETTQKETEATTEAVTEASTTEKEKLRLGPATLATLIPEVPSTEAPEASTTVEVFSKMLKPDLATIYRRLFNLKPFRNPSAGFQ</sequence>
<accession>A0AA36DII6</accession>
<dbReference type="AlphaFoldDB" id="A0AA36DII6"/>
<feature type="compositionally biased region" description="Low complexity" evidence="1">
    <location>
        <begin position="67"/>
        <end position="84"/>
    </location>
</feature>
<feature type="compositionally biased region" description="Basic and acidic residues" evidence="1">
    <location>
        <begin position="85"/>
        <end position="94"/>
    </location>
</feature>
<dbReference type="EMBL" id="CATQJA010002709">
    <property type="protein sequence ID" value="CAJ0586769.1"/>
    <property type="molecule type" value="Genomic_DNA"/>
</dbReference>
<comment type="caution">
    <text evidence="2">The sequence shown here is derived from an EMBL/GenBank/DDBJ whole genome shotgun (WGS) entry which is preliminary data.</text>
</comment>
<proteinExistence type="predicted"/>